<organism evidence="4 5">
    <name type="scientific">Acinetobacter marinus</name>
    <dbReference type="NCBI Taxonomy" id="281375"/>
    <lineage>
        <taxon>Bacteria</taxon>
        <taxon>Pseudomonadati</taxon>
        <taxon>Pseudomonadota</taxon>
        <taxon>Gammaproteobacteria</taxon>
        <taxon>Moraxellales</taxon>
        <taxon>Moraxellaceae</taxon>
        <taxon>Acinetobacter</taxon>
    </lineage>
</organism>
<dbReference type="Gene3D" id="3.90.550.10">
    <property type="entry name" value="Spore Coat Polysaccharide Biosynthesis Protein SpsA, Chain A"/>
    <property type="match status" value="2"/>
</dbReference>
<dbReference type="InterPro" id="IPR029044">
    <property type="entry name" value="Nucleotide-diphossugar_trans"/>
</dbReference>
<keyword evidence="5" id="KW-1185">Reference proteome</keyword>
<protein>
    <submittedName>
        <fullName evidence="4">Glycosyl transferase family 2</fullName>
    </submittedName>
</protein>
<accession>A0A1G6KZT5</accession>
<dbReference type="OrthoDB" id="8742915at2"/>
<evidence type="ECO:0000313" key="4">
    <source>
        <dbReference type="EMBL" id="SDC36622.1"/>
    </source>
</evidence>
<reference evidence="5" key="1">
    <citation type="submission" date="2016-09" db="EMBL/GenBank/DDBJ databases">
        <authorList>
            <person name="Varghese N."/>
            <person name="Submissions S."/>
        </authorList>
    </citation>
    <scope>NUCLEOTIDE SEQUENCE [LARGE SCALE GENOMIC DNA]</scope>
    <source>
        <strain evidence="5">ANC 3699</strain>
    </source>
</reference>
<evidence type="ECO:0000259" key="3">
    <source>
        <dbReference type="Pfam" id="PF00535"/>
    </source>
</evidence>
<proteinExistence type="predicted"/>
<dbReference type="PANTHER" id="PTHR22916:SF51">
    <property type="entry name" value="GLYCOSYLTRANSFERASE EPSH-RELATED"/>
    <property type="match status" value="1"/>
</dbReference>
<keyword evidence="2 4" id="KW-0808">Transferase</keyword>
<feature type="domain" description="Glycosyltransferase 2-like" evidence="3">
    <location>
        <begin position="390"/>
        <end position="523"/>
    </location>
</feature>
<dbReference type="CDD" id="cd00761">
    <property type="entry name" value="Glyco_tranf_GTA_type"/>
    <property type="match status" value="2"/>
</dbReference>
<feature type="domain" description="Glycosyltransferase 2-like" evidence="3">
    <location>
        <begin position="73"/>
        <end position="204"/>
    </location>
</feature>
<dbReference type="Pfam" id="PF00535">
    <property type="entry name" value="Glycos_transf_2"/>
    <property type="match status" value="2"/>
</dbReference>
<dbReference type="Proteomes" id="UP000242317">
    <property type="component" value="Unassembled WGS sequence"/>
</dbReference>
<dbReference type="SUPFAM" id="SSF53448">
    <property type="entry name" value="Nucleotide-diphospho-sugar transferases"/>
    <property type="match status" value="2"/>
</dbReference>
<keyword evidence="1" id="KW-0328">Glycosyltransferase</keyword>
<sequence>MSLKKGNDYARSGDYANALKEYRRIAKNHPLYPQAKFNIDYLIQSGLVEEIVEIQERSQSLDVQTDSGQPLLSIVMPVFNVAPYLDASILSVLSQTVTDFELIIVNDASTDNGKKIIQMYQDLDSRIKFINLDFNTLGGAGIPSNIGIKAATGKYLGFVDSDDWVESDAFEVLIRAAEAHEAEIVVGDFKTFEDDTRIVKEAYDKANWEGIPLNTLISAKNCAQLYRISPVPWRKLYKTDFLHQNNIDYPEGDYFYEDNPLHWFVLSKSNRIVVVDKVISYHRMAREGQTMSSATYKLAAITCHMNTISNFLRANAIGDQVKFDEFYDYCYRTDWIATRQADATTGNIIKKVFSNIYEKTAKACPPVNVRANFKKKFNDYKSAYPELDLTIVIPVYNCEDLLRDTFESVLKIHGLKYDVIVIDDGSSDNSAEICQEYADRYQHIHFYQQGNKGAGRARNAVIPLCTGKYTFFLDADDVIIADNLVAAVRDASSKQHDLYLMKYNIEFFEENKSRGMFNADQEIWGKFAHATSNNELKLLASGLINYPWNRIIKTELLHDENIFFGSTVVHNDIPYHWHSVVAANNIGYSENAVCAHRKFSARSQITNINDVRRLAVFESLRFTNETIAKYSAYDAQMQTIWCKFVRDLVVWAKDRVPETHMEQYEALKEELLAQLAG</sequence>
<dbReference type="RefSeq" id="WP_092619455.1">
    <property type="nucleotide sequence ID" value="NZ_FMYK01000004.1"/>
</dbReference>
<name>A0A1G6KZT5_9GAMM</name>
<dbReference type="GO" id="GO:0016758">
    <property type="term" value="F:hexosyltransferase activity"/>
    <property type="evidence" value="ECO:0007669"/>
    <property type="project" value="UniProtKB-ARBA"/>
</dbReference>
<evidence type="ECO:0000256" key="1">
    <source>
        <dbReference type="ARBA" id="ARBA00022676"/>
    </source>
</evidence>
<gene>
    <name evidence="4" type="ORF">SAMN05421749_104254</name>
</gene>
<evidence type="ECO:0000313" key="5">
    <source>
        <dbReference type="Proteomes" id="UP000242317"/>
    </source>
</evidence>
<dbReference type="InterPro" id="IPR001173">
    <property type="entry name" value="Glyco_trans_2-like"/>
</dbReference>
<evidence type="ECO:0000256" key="2">
    <source>
        <dbReference type="ARBA" id="ARBA00022679"/>
    </source>
</evidence>
<dbReference type="EMBL" id="FMYK01000004">
    <property type="protein sequence ID" value="SDC36622.1"/>
    <property type="molecule type" value="Genomic_DNA"/>
</dbReference>
<dbReference type="AlphaFoldDB" id="A0A1G6KZT5"/>
<dbReference type="PANTHER" id="PTHR22916">
    <property type="entry name" value="GLYCOSYLTRANSFERASE"/>
    <property type="match status" value="1"/>
</dbReference>